<feature type="compositionally biased region" description="Low complexity" evidence="1">
    <location>
        <begin position="101"/>
        <end position="112"/>
    </location>
</feature>
<dbReference type="PANTHER" id="PTHR34660">
    <property type="entry name" value="MYB-LIKE PROTEIN X"/>
    <property type="match status" value="1"/>
</dbReference>
<evidence type="ECO:0000313" key="3">
    <source>
        <dbReference type="Proteomes" id="UP000834106"/>
    </source>
</evidence>
<name>A0AAD1YWU2_9LAMI</name>
<proteinExistence type="predicted"/>
<evidence type="ECO:0000313" key="2">
    <source>
        <dbReference type="EMBL" id="CAI9757998.1"/>
    </source>
</evidence>
<protein>
    <submittedName>
        <fullName evidence="2">Uncharacterized protein</fullName>
    </submittedName>
</protein>
<reference evidence="2" key="1">
    <citation type="submission" date="2023-05" db="EMBL/GenBank/DDBJ databases">
        <authorList>
            <person name="Huff M."/>
        </authorList>
    </citation>
    <scope>NUCLEOTIDE SEQUENCE</scope>
</reference>
<organism evidence="2 3">
    <name type="scientific">Fraxinus pennsylvanica</name>
    <dbReference type="NCBI Taxonomy" id="56036"/>
    <lineage>
        <taxon>Eukaryota</taxon>
        <taxon>Viridiplantae</taxon>
        <taxon>Streptophyta</taxon>
        <taxon>Embryophyta</taxon>
        <taxon>Tracheophyta</taxon>
        <taxon>Spermatophyta</taxon>
        <taxon>Magnoliopsida</taxon>
        <taxon>eudicotyledons</taxon>
        <taxon>Gunneridae</taxon>
        <taxon>Pentapetalae</taxon>
        <taxon>asterids</taxon>
        <taxon>lamiids</taxon>
        <taxon>Lamiales</taxon>
        <taxon>Oleaceae</taxon>
        <taxon>Oleeae</taxon>
        <taxon>Fraxinus</taxon>
    </lineage>
</organism>
<dbReference type="Proteomes" id="UP000834106">
    <property type="component" value="Chromosome 3"/>
</dbReference>
<sequence>MSRCFQFPPPECRVKETWREALIEKIKIQKQREKAMEEKRTRREEKQKRREKKEKTNQLLERSCNIEKVWVDTKDGHLYKERKDGSSLTEECGLPTFLLIPTPSSETESTENSSKRKRNSRHGDTIVLQLAVKKQKRDTLYNEERTDILPQFKDAKFCTISEGIGNNGQGFPQTDEAIKCSISEQTEATAQGKSGIQSSNAAYKNLFQNWDPLSLLAVQLDPDEDWLFRGKGQNIHSDKRLKSCSNSISIPCSSTLWPHSQFLPEADIYALPFTVPL</sequence>
<feature type="region of interest" description="Disordered" evidence="1">
    <location>
        <begin position="29"/>
        <end position="57"/>
    </location>
</feature>
<feature type="compositionally biased region" description="Basic and acidic residues" evidence="1">
    <location>
        <begin position="29"/>
        <end position="56"/>
    </location>
</feature>
<feature type="region of interest" description="Disordered" evidence="1">
    <location>
        <begin position="98"/>
        <end position="123"/>
    </location>
</feature>
<keyword evidence="3" id="KW-1185">Reference proteome</keyword>
<dbReference type="EMBL" id="OU503038">
    <property type="protein sequence ID" value="CAI9757998.1"/>
    <property type="molecule type" value="Genomic_DNA"/>
</dbReference>
<evidence type="ECO:0000256" key="1">
    <source>
        <dbReference type="SAM" id="MobiDB-lite"/>
    </source>
</evidence>
<dbReference type="PANTHER" id="PTHR34660:SF7">
    <property type="entry name" value="DNA LIGASE-LIKE PROTEIN"/>
    <property type="match status" value="1"/>
</dbReference>
<accession>A0AAD1YWU2</accession>
<gene>
    <name evidence="2" type="ORF">FPE_LOCUS5428</name>
</gene>
<dbReference type="AlphaFoldDB" id="A0AAD1YWU2"/>